<dbReference type="STRING" id="4781.A0A0P1AJT5"/>
<accession>A0A0P1AJT5</accession>
<organism evidence="1 2">
    <name type="scientific">Plasmopara halstedii</name>
    <name type="common">Downy mildew of sunflower</name>
    <dbReference type="NCBI Taxonomy" id="4781"/>
    <lineage>
        <taxon>Eukaryota</taxon>
        <taxon>Sar</taxon>
        <taxon>Stramenopiles</taxon>
        <taxon>Oomycota</taxon>
        <taxon>Peronosporomycetes</taxon>
        <taxon>Peronosporales</taxon>
        <taxon>Peronosporaceae</taxon>
        <taxon>Plasmopara</taxon>
    </lineage>
</organism>
<dbReference type="AlphaFoldDB" id="A0A0P1AJT5"/>
<dbReference type="RefSeq" id="XP_024577856.1">
    <property type="nucleotide sequence ID" value="XM_024727262.1"/>
</dbReference>
<dbReference type="Proteomes" id="UP000054928">
    <property type="component" value="Unassembled WGS sequence"/>
</dbReference>
<evidence type="ECO:0000313" key="2">
    <source>
        <dbReference type="Proteomes" id="UP000054928"/>
    </source>
</evidence>
<dbReference type="GeneID" id="36406883"/>
<protein>
    <submittedName>
        <fullName evidence="1">MISEXPRESSION SUPPRESSOR OF RAS 6</fullName>
    </submittedName>
</protein>
<evidence type="ECO:0000313" key="1">
    <source>
        <dbReference type="EMBL" id="CEG41487.1"/>
    </source>
</evidence>
<proteinExistence type="predicted"/>
<dbReference type="EMBL" id="CCYD01000553">
    <property type="protein sequence ID" value="CEG41487.1"/>
    <property type="molecule type" value="Genomic_DNA"/>
</dbReference>
<name>A0A0P1AJT5_PLAHL</name>
<sequence length="60" mass="6429">MPDMTFASPAMVIIAKSTGDEFLPPHQENVVLSSVLRMLKKVIGELSIKVCGASDDLALL</sequence>
<dbReference type="OrthoDB" id="418142at2759"/>
<keyword evidence="2" id="KW-1185">Reference proteome</keyword>
<reference evidence="2" key="1">
    <citation type="submission" date="2014-09" db="EMBL/GenBank/DDBJ databases">
        <authorList>
            <person name="Sharma Rahul"/>
            <person name="Thines Marco"/>
        </authorList>
    </citation>
    <scope>NUCLEOTIDE SEQUENCE [LARGE SCALE GENOMIC DNA]</scope>
</reference>